<evidence type="ECO:0000313" key="2">
    <source>
        <dbReference type="Proteomes" id="UP001148629"/>
    </source>
</evidence>
<reference evidence="1" key="1">
    <citation type="submission" date="2022-08" db="EMBL/GenBank/DDBJ databases">
        <title>Genome Sequence of Fusarium decemcellulare.</title>
        <authorList>
            <person name="Buettner E."/>
        </authorList>
    </citation>
    <scope>NUCLEOTIDE SEQUENCE</scope>
    <source>
        <strain evidence="1">Babe19</strain>
    </source>
</reference>
<evidence type="ECO:0000313" key="1">
    <source>
        <dbReference type="EMBL" id="KAJ3543303.1"/>
    </source>
</evidence>
<keyword evidence="2" id="KW-1185">Reference proteome</keyword>
<organism evidence="1 2">
    <name type="scientific">Fusarium decemcellulare</name>
    <dbReference type="NCBI Taxonomy" id="57161"/>
    <lineage>
        <taxon>Eukaryota</taxon>
        <taxon>Fungi</taxon>
        <taxon>Dikarya</taxon>
        <taxon>Ascomycota</taxon>
        <taxon>Pezizomycotina</taxon>
        <taxon>Sordariomycetes</taxon>
        <taxon>Hypocreomycetidae</taxon>
        <taxon>Hypocreales</taxon>
        <taxon>Nectriaceae</taxon>
        <taxon>Fusarium</taxon>
        <taxon>Fusarium decemcellulare species complex</taxon>
    </lineage>
</organism>
<name>A0ACC1SNC8_9HYPO</name>
<comment type="caution">
    <text evidence="1">The sequence shown here is derived from an EMBL/GenBank/DDBJ whole genome shotgun (WGS) entry which is preliminary data.</text>
</comment>
<accession>A0ACC1SNC8</accession>
<sequence>MWTSLISAVWAAGCITPVLSKPILFEQGAVITFDEGTQSTQVKRNHSVLVEDDRITAIFDSSLDNVSIPLDTEVIYAGNDIISPGFIDTHRHVWQTAQRSLGGDSCLAEYLGRYSSFALAARVFTPDVMYYSELTGLCEALNAGVTSIVDNASGGFTQAVTDETIRATVDSGIRSFYAYPIRRGIEGFPFEDQLAHFQNLSGQFDGPGGLVSLGLAYETFDIGNSTDIQELTNLARASNATFIQTHFVGGPMGVENSPSILSRLGLLNDSFPVLFVHGNAVTATDASLLRRFNHYISMAPEFEMHHGQDNFNPSLVQDQAALSVGTHYSFSGDMTTQARIWLQSVRLQHYQTAIIDQQYPANNPMSTNQAFHLATRAGGLALRRPDLGVIRVGAKADINVFDGSAPGLLGWEDAVTAVILHSNIGHIKHVLVNGEWKKRDGQLYCALNQTDVQAKFLQSARAVQSYWSSVEPIEFEGPAPGTEALYRKLDEVDVIRGSPNGY</sequence>
<dbReference type="Proteomes" id="UP001148629">
    <property type="component" value="Unassembled WGS sequence"/>
</dbReference>
<proteinExistence type="predicted"/>
<gene>
    <name evidence="1" type="ORF">NM208_g3647</name>
</gene>
<protein>
    <submittedName>
        <fullName evidence="1">Uncharacterized protein</fullName>
    </submittedName>
</protein>
<dbReference type="EMBL" id="JANRMS010000251">
    <property type="protein sequence ID" value="KAJ3543303.1"/>
    <property type="molecule type" value="Genomic_DNA"/>
</dbReference>